<sequence>MAAPAPFFKTITKSFRDVPTQPGVDTVQFCDAAEGLVKIFDLFGNPAFGIVQSDLTGNIAFLTFRYAGGYGQQRKGREEEDSYRGLDVVTSASFSSSAALSGSTAANIVGNDHRGLKFTAIGLRRSQQNQSEELSVSFQKAYEGSLRPHHGMMVRPLFALAMKACPYRATFYPKLGEPEAEVQKELDEWLTGLEKIVAQMEKFYKEGGHGTI</sequence>
<evidence type="ECO:0000313" key="2">
    <source>
        <dbReference type="Proteomes" id="UP001234202"/>
    </source>
</evidence>
<gene>
    <name evidence="1" type="ORF">QFC24_000590</name>
</gene>
<organism evidence="1 2">
    <name type="scientific">Naganishia onofrii</name>
    <dbReference type="NCBI Taxonomy" id="1851511"/>
    <lineage>
        <taxon>Eukaryota</taxon>
        <taxon>Fungi</taxon>
        <taxon>Dikarya</taxon>
        <taxon>Basidiomycota</taxon>
        <taxon>Agaricomycotina</taxon>
        <taxon>Tremellomycetes</taxon>
        <taxon>Filobasidiales</taxon>
        <taxon>Filobasidiaceae</taxon>
        <taxon>Naganishia</taxon>
    </lineage>
</organism>
<keyword evidence="2" id="KW-1185">Reference proteome</keyword>
<dbReference type="Proteomes" id="UP001234202">
    <property type="component" value="Unassembled WGS sequence"/>
</dbReference>
<dbReference type="EMBL" id="JASBWV010000001">
    <property type="protein sequence ID" value="KAJ9128297.1"/>
    <property type="molecule type" value="Genomic_DNA"/>
</dbReference>
<name>A0ACC2XYD3_9TREE</name>
<evidence type="ECO:0000313" key="1">
    <source>
        <dbReference type="EMBL" id="KAJ9128297.1"/>
    </source>
</evidence>
<reference evidence="1" key="1">
    <citation type="submission" date="2023-04" db="EMBL/GenBank/DDBJ databases">
        <title>Draft Genome sequencing of Naganishia species isolated from polar environments using Oxford Nanopore Technology.</title>
        <authorList>
            <person name="Leo P."/>
            <person name="Venkateswaran K."/>
        </authorList>
    </citation>
    <scope>NUCLEOTIDE SEQUENCE</scope>
    <source>
        <strain evidence="1">DBVPG 5303</strain>
    </source>
</reference>
<accession>A0ACC2XYD3</accession>
<proteinExistence type="predicted"/>
<protein>
    <submittedName>
        <fullName evidence="1">Uncharacterized protein</fullName>
    </submittedName>
</protein>
<comment type="caution">
    <text evidence="1">The sequence shown here is derived from an EMBL/GenBank/DDBJ whole genome shotgun (WGS) entry which is preliminary data.</text>
</comment>